<dbReference type="PANTHER" id="PTHR37833:SF1">
    <property type="entry name" value="SIGNAL PEPTIDE PROTEIN"/>
    <property type="match status" value="1"/>
</dbReference>
<evidence type="ECO:0000256" key="1">
    <source>
        <dbReference type="SAM" id="SignalP"/>
    </source>
</evidence>
<keyword evidence="3" id="KW-1185">Reference proteome</keyword>
<reference evidence="2 3" key="1">
    <citation type="submission" date="2019-08" db="EMBL/GenBank/DDBJ databases">
        <title>Genome of Phaeodactylibacter luteus.</title>
        <authorList>
            <person name="Bowman J.P."/>
        </authorList>
    </citation>
    <scope>NUCLEOTIDE SEQUENCE [LARGE SCALE GENOMIC DNA]</scope>
    <source>
        <strain evidence="2 3">KCTC 42180</strain>
    </source>
</reference>
<organism evidence="2 3">
    <name type="scientific">Phaeodactylibacter luteus</name>
    <dbReference type="NCBI Taxonomy" id="1564516"/>
    <lineage>
        <taxon>Bacteria</taxon>
        <taxon>Pseudomonadati</taxon>
        <taxon>Bacteroidota</taxon>
        <taxon>Saprospiria</taxon>
        <taxon>Saprospirales</taxon>
        <taxon>Haliscomenobacteraceae</taxon>
        <taxon>Phaeodactylibacter</taxon>
    </lineage>
</organism>
<dbReference type="Pfam" id="PF07610">
    <property type="entry name" value="DUF1573"/>
    <property type="match status" value="1"/>
</dbReference>
<dbReference type="AlphaFoldDB" id="A0A5C6RIW0"/>
<comment type="caution">
    <text evidence="2">The sequence shown here is derived from an EMBL/GenBank/DDBJ whole genome shotgun (WGS) entry which is preliminary data.</text>
</comment>
<dbReference type="RefSeq" id="WP_147168275.1">
    <property type="nucleotide sequence ID" value="NZ_VOOR01000031.1"/>
</dbReference>
<feature type="chain" id="PRO_5023121930" evidence="1">
    <location>
        <begin position="25"/>
        <end position="166"/>
    </location>
</feature>
<proteinExistence type="predicted"/>
<dbReference type="EMBL" id="VOOR01000031">
    <property type="protein sequence ID" value="TXB62368.1"/>
    <property type="molecule type" value="Genomic_DNA"/>
</dbReference>
<keyword evidence="1" id="KW-0732">Signal</keyword>
<dbReference type="PANTHER" id="PTHR37833">
    <property type="entry name" value="LIPOPROTEIN-RELATED"/>
    <property type="match status" value="1"/>
</dbReference>
<sequence length="166" mass="17802">MLIKNGALLAVLLLLSACSGQSGAPATEKSIQEIRSEGPIRNADIIRNPVSANDPIDTVNVAKITFDEKAYEFGEVAEGEVVEHTFSFTNTGKAPLIIQGARSTCGCTVPSWPEGPIAPGETGSLHVRFDTKNKKSRQVKPVTVTANTYPATTQVYLRGFVKEEGR</sequence>
<dbReference type="InterPro" id="IPR013783">
    <property type="entry name" value="Ig-like_fold"/>
</dbReference>
<dbReference type="PROSITE" id="PS51257">
    <property type="entry name" value="PROKAR_LIPOPROTEIN"/>
    <property type="match status" value="1"/>
</dbReference>
<dbReference type="OrthoDB" id="826619at2"/>
<name>A0A5C6RIW0_9BACT</name>
<feature type="signal peptide" evidence="1">
    <location>
        <begin position="1"/>
        <end position="24"/>
    </location>
</feature>
<dbReference type="InterPro" id="IPR011467">
    <property type="entry name" value="DUF1573"/>
</dbReference>
<gene>
    <name evidence="2" type="ORF">FRY97_14505</name>
</gene>
<dbReference type="Proteomes" id="UP000321580">
    <property type="component" value="Unassembled WGS sequence"/>
</dbReference>
<evidence type="ECO:0000313" key="2">
    <source>
        <dbReference type="EMBL" id="TXB62368.1"/>
    </source>
</evidence>
<evidence type="ECO:0000313" key="3">
    <source>
        <dbReference type="Proteomes" id="UP000321580"/>
    </source>
</evidence>
<protein>
    <submittedName>
        <fullName evidence="2">DUF1573 domain-containing protein</fullName>
    </submittedName>
</protein>
<dbReference type="Gene3D" id="2.60.40.10">
    <property type="entry name" value="Immunoglobulins"/>
    <property type="match status" value="1"/>
</dbReference>
<accession>A0A5C6RIW0</accession>